<dbReference type="InterPro" id="IPR057326">
    <property type="entry name" value="KR_dom"/>
</dbReference>
<keyword evidence="2" id="KW-0560">Oxidoreductase</keyword>
<dbReference type="EMBL" id="QFZK01000019">
    <property type="protein sequence ID" value="RFO95284.1"/>
    <property type="molecule type" value="Genomic_DNA"/>
</dbReference>
<dbReference type="NCBIfam" id="NF004847">
    <property type="entry name" value="PRK06198.1"/>
    <property type="match status" value="1"/>
</dbReference>
<evidence type="ECO:0000256" key="1">
    <source>
        <dbReference type="ARBA" id="ARBA00006484"/>
    </source>
</evidence>
<dbReference type="InterPro" id="IPR036291">
    <property type="entry name" value="NAD(P)-bd_dom_sf"/>
</dbReference>
<dbReference type="PRINTS" id="PR00080">
    <property type="entry name" value="SDRFAMILY"/>
</dbReference>
<dbReference type="PRINTS" id="PR00081">
    <property type="entry name" value="GDHRDH"/>
</dbReference>
<evidence type="ECO:0000313" key="5">
    <source>
        <dbReference type="EMBL" id="RFO95284.1"/>
    </source>
</evidence>
<dbReference type="PANTHER" id="PTHR24321">
    <property type="entry name" value="DEHYDROGENASES, SHORT CHAIN"/>
    <property type="match status" value="1"/>
</dbReference>
<keyword evidence="6" id="KW-1185">Reference proteome</keyword>
<dbReference type="OrthoDB" id="9806974at2"/>
<dbReference type="SUPFAM" id="SSF51735">
    <property type="entry name" value="NAD(P)-binding Rossmann-fold domains"/>
    <property type="match status" value="1"/>
</dbReference>
<feature type="domain" description="Ketoreductase" evidence="4">
    <location>
        <begin position="7"/>
        <end position="193"/>
    </location>
</feature>
<dbReference type="SMART" id="SM00822">
    <property type="entry name" value="PKS_KR"/>
    <property type="match status" value="1"/>
</dbReference>
<dbReference type="GO" id="GO:0016491">
    <property type="term" value="F:oxidoreductase activity"/>
    <property type="evidence" value="ECO:0007669"/>
    <property type="project" value="UniProtKB-KW"/>
</dbReference>
<comment type="caution">
    <text evidence="5">The sequence shown here is derived from an EMBL/GenBank/DDBJ whole genome shotgun (WGS) entry which is preliminary data.</text>
</comment>
<gene>
    <name evidence="5" type="ORF">DIC66_19305</name>
</gene>
<dbReference type="PROSITE" id="PS00061">
    <property type="entry name" value="ADH_SHORT"/>
    <property type="match status" value="1"/>
</dbReference>
<dbReference type="InterPro" id="IPR002347">
    <property type="entry name" value="SDR_fam"/>
</dbReference>
<evidence type="ECO:0000256" key="2">
    <source>
        <dbReference type="ARBA" id="ARBA00023002"/>
    </source>
</evidence>
<organism evidence="5 6">
    <name type="scientific">Rhodoferax lacus</name>
    <dbReference type="NCBI Taxonomy" id="2184758"/>
    <lineage>
        <taxon>Bacteria</taxon>
        <taxon>Pseudomonadati</taxon>
        <taxon>Pseudomonadota</taxon>
        <taxon>Betaproteobacteria</taxon>
        <taxon>Burkholderiales</taxon>
        <taxon>Comamonadaceae</taxon>
        <taxon>Rhodoferax</taxon>
    </lineage>
</organism>
<reference evidence="5 6" key="1">
    <citation type="submission" date="2018-05" db="EMBL/GenBank/DDBJ databases">
        <title>Rhodoferax soyangensis sp.nov., isolated from an oligotrophic freshwater lake.</title>
        <authorList>
            <person name="Park M."/>
        </authorList>
    </citation>
    <scope>NUCLEOTIDE SEQUENCE [LARGE SCALE GENOMIC DNA]</scope>
    <source>
        <strain evidence="5 6">IMCC26218</strain>
    </source>
</reference>
<dbReference type="Proteomes" id="UP000260665">
    <property type="component" value="Unassembled WGS sequence"/>
</dbReference>
<sequence length="268" mass="28482">MASLQGQVAIVTGGTQGLGAAIAATLARRGALGVVICGRNTAKGTAQVELLKSLGTQALYVQADLEKVDDCRAVVRQADERFGRVDVLVNAAALTDRGTILDTDPALFDRMFAVNVRAPFYLMQESILVMRRAGIEGRIVNIGSMSALAGQPFIAAYCASKGALATLTRNTAYALLHNRIRVNALNIGWMSSEGEDRIQREFHGGSDDWLVQAAAAQPNGRLVDPNEVARAVAFLCSAESGLMTGSVIEYDQSVWGGYDGAPRPEGRL</sequence>
<dbReference type="CDD" id="cd05233">
    <property type="entry name" value="SDR_c"/>
    <property type="match status" value="1"/>
</dbReference>
<comment type="similarity">
    <text evidence="1">Belongs to the short-chain dehydrogenases/reductases (SDR) family.</text>
</comment>
<dbReference type="AlphaFoldDB" id="A0A3E1R7F3"/>
<evidence type="ECO:0000259" key="4">
    <source>
        <dbReference type="SMART" id="SM00822"/>
    </source>
</evidence>
<dbReference type="Gene3D" id="3.40.50.720">
    <property type="entry name" value="NAD(P)-binding Rossmann-like Domain"/>
    <property type="match status" value="1"/>
</dbReference>
<accession>A0A3E1R7F3</accession>
<evidence type="ECO:0000256" key="3">
    <source>
        <dbReference type="ARBA" id="ARBA00023027"/>
    </source>
</evidence>
<dbReference type="FunFam" id="3.40.50.720:FF:000084">
    <property type="entry name" value="Short-chain dehydrogenase reductase"/>
    <property type="match status" value="1"/>
</dbReference>
<evidence type="ECO:0000313" key="6">
    <source>
        <dbReference type="Proteomes" id="UP000260665"/>
    </source>
</evidence>
<dbReference type="PANTHER" id="PTHR24321:SF8">
    <property type="entry name" value="ESTRADIOL 17-BETA-DEHYDROGENASE 8-RELATED"/>
    <property type="match status" value="1"/>
</dbReference>
<protein>
    <submittedName>
        <fullName evidence="5">Short-chain dehydrogenase</fullName>
    </submittedName>
</protein>
<name>A0A3E1R7F3_9BURK</name>
<proteinExistence type="inferred from homology"/>
<dbReference type="InterPro" id="IPR020904">
    <property type="entry name" value="Sc_DH/Rdtase_CS"/>
</dbReference>
<dbReference type="Pfam" id="PF13561">
    <property type="entry name" value="adh_short_C2"/>
    <property type="match status" value="1"/>
</dbReference>
<keyword evidence="3" id="KW-0520">NAD</keyword>